<dbReference type="Gene3D" id="3.20.20.70">
    <property type="entry name" value="Aldolase class I"/>
    <property type="match status" value="1"/>
</dbReference>
<dbReference type="PROSITE" id="PS51918">
    <property type="entry name" value="RADICAL_SAM"/>
    <property type="match status" value="1"/>
</dbReference>
<dbReference type="InterPro" id="IPR007197">
    <property type="entry name" value="rSAM"/>
</dbReference>
<evidence type="ECO:0000256" key="4">
    <source>
        <dbReference type="ARBA" id="ARBA00023014"/>
    </source>
</evidence>
<dbReference type="GO" id="GO:0051536">
    <property type="term" value="F:iron-sulfur cluster binding"/>
    <property type="evidence" value="ECO:0007669"/>
    <property type="project" value="UniProtKB-KW"/>
</dbReference>
<sequence length="370" mass="43575">MENIMLITSGNQDVISNRYSIVKSLYVEEVGRYLRDYQTVIDFIQQGINNGISNIGLVLNNKVYDSIVQILYNGGLYGLVKVWILPEFYFDKAELKIEQDFLFIDDYNKPRLESFQVHLTDMCNLNCKGCGHFSNIAKEPRSLELGKYRDDLQQLRSMFWGVERIYLLGGEPLLYQNISEVIKQTRQIFPDSEIHITTNGLLLPKMEDNFFDVVNMTKSHIEISMYPKTYENREEISNVLEKHDLVNTTIIWGRVVFTKKMLKRKHKTPQKSFDNCYNRKNACYFLQDGKLAKCPMMLLIDIFDKEYGIRRECKKEYIDLYKDKIDGWKALELLNRPSEMCSYCAETPQEFEWDIKSDNDAKAEDWFVEE</sequence>
<dbReference type="Pfam" id="PF04055">
    <property type="entry name" value="Radical_SAM"/>
    <property type="match status" value="1"/>
</dbReference>
<dbReference type="SFLD" id="SFLDS00029">
    <property type="entry name" value="Radical_SAM"/>
    <property type="match status" value="1"/>
</dbReference>
<accession>A0A6N3DH21</accession>
<evidence type="ECO:0000313" key="6">
    <source>
        <dbReference type="EMBL" id="VYU28556.1"/>
    </source>
</evidence>
<dbReference type="CDD" id="cd01335">
    <property type="entry name" value="Radical_SAM"/>
    <property type="match status" value="1"/>
</dbReference>
<dbReference type="GO" id="GO:0016829">
    <property type="term" value="F:lyase activity"/>
    <property type="evidence" value="ECO:0007669"/>
    <property type="project" value="UniProtKB-KW"/>
</dbReference>
<dbReference type="PANTHER" id="PTHR11228:SF7">
    <property type="entry name" value="PQQA PEPTIDE CYCLASE"/>
    <property type="match status" value="1"/>
</dbReference>
<protein>
    <submittedName>
        <fullName evidence="6">Cyclic pyranopterin monophosphate synthase</fullName>
        <ecNumber evidence="6">4.1.99.18</ecNumber>
    </submittedName>
</protein>
<dbReference type="GO" id="GO:0046872">
    <property type="term" value="F:metal ion binding"/>
    <property type="evidence" value="ECO:0007669"/>
    <property type="project" value="UniProtKB-KW"/>
</dbReference>
<dbReference type="AlphaFoldDB" id="A0A6N3DH21"/>
<dbReference type="EC" id="4.1.99.18" evidence="6"/>
<dbReference type="InterPro" id="IPR013785">
    <property type="entry name" value="Aldolase_TIM"/>
</dbReference>
<keyword evidence="4" id="KW-0411">Iron-sulfur</keyword>
<dbReference type="InterPro" id="IPR050377">
    <property type="entry name" value="Radical_SAM_PqqE_MftC-like"/>
</dbReference>
<proteinExistence type="predicted"/>
<dbReference type="EMBL" id="CACRUM010000066">
    <property type="protein sequence ID" value="VYU28556.1"/>
    <property type="molecule type" value="Genomic_DNA"/>
</dbReference>
<dbReference type="RefSeq" id="WP_173885712.1">
    <property type="nucleotide sequence ID" value="NZ_CACRUM010000066.1"/>
</dbReference>
<reference evidence="6" key="1">
    <citation type="submission" date="2019-11" db="EMBL/GenBank/DDBJ databases">
        <authorList>
            <person name="Feng L."/>
        </authorList>
    </citation>
    <scope>NUCLEOTIDE SEQUENCE</scope>
    <source>
        <strain evidence="6">RintestinalisLFYP67</strain>
    </source>
</reference>
<name>A0A6N3DH21_9FIRM</name>
<gene>
    <name evidence="6" type="primary">moaA_2</name>
    <name evidence="6" type="ORF">RILFYP67_01513</name>
</gene>
<evidence type="ECO:0000256" key="2">
    <source>
        <dbReference type="ARBA" id="ARBA00022723"/>
    </source>
</evidence>
<evidence type="ECO:0000259" key="5">
    <source>
        <dbReference type="PROSITE" id="PS51918"/>
    </source>
</evidence>
<evidence type="ECO:0000256" key="3">
    <source>
        <dbReference type="ARBA" id="ARBA00023004"/>
    </source>
</evidence>
<keyword evidence="6" id="KW-0456">Lyase</keyword>
<keyword evidence="2" id="KW-0479">Metal-binding</keyword>
<keyword evidence="1" id="KW-0949">S-adenosyl-L-methionine</keyword>
<dbReference type="SFLD" id="SFLDG01067">
    <property type="entry name" value="SPASM/twitch_domain_containing"/>
    <property type="match status" value="1"/>
</dbReference>
<keyword evidence="3" id="KW-0408">Iron</keyword>
<dbReference type="PANTHER" id="PTHR11228">
    <property type="entry name" value="RADICAL SAM DOMAIN PROTEIN"/>
    <property type="match status" value="1"/>
</dbReference>
<dbReference type="SUPFAM" id="SSF102114">
    <property type="entry name" value="Radical SAM enzymes"/>
    <property type="match status" value="1"/>
</dbReference>
<evidence type="ECO:0000256" key="1">
    <source>
        <dbReference type="ARBA" id="ARBA00022691"/>
    </source>
</evidence>
<organism evidence="6">
    <name type="scientific">Roseburia intestinalis</name>
    <dbReference type="NCBI Taxonomy" id="166486"/>
    <lineage>
        <taxon>Bacteria</taxon>
        <taxon>Bacillati</taxon>
        <taxon>Bacillota</taxon>
        <taxon>Clostridia</taxon>
        <taxon>Lachnospirales</taxon>
        <taxon>Lachnospiraceae</taxon>
        <taxon>Roseburia</taxon>
    </lineage>
</organism>
<dbReference type="InterPro" id="IPR058240">
    <property type="entry name" value="rSAM_sf"/>
</dbReference>
<feature type="domain" description="Radical SAM core" evidence="5">
    <location>
        <begin position="105"/>
        <end position="345"/>
    </location>
</feature>